<keyword evidence="4" id="KW-1185">Reference proteome</keyword>
<feature type="chain" id="PRO_5015480983" evidence="2">
    <location>
        <begin position="29"/>
        <end position="89"/>
    </location>
</feature>
<dbReference type="EMBL" id="PVNH01000003">
    <property type="protein sequence ID" value="PRX49013.1"/>
    <property type="molecule type" value="Genomic_DNA"/>
</dbReference>
<gene>
    <name evidence="3" type="ORF">B0I33_10345</name>
</gene>
<keyword evidence="2" id="KW-0732">Signal</keyword>
<keyword evidence="1" id="KW-0472">Membrane</keyword>
<name>A0A2T0LY13_9PSEU</name>
<organism evidence="3 4">
    <name type="scientific">Prauserella shujinwangii</name>
    <dbReference type="NCBI Taxonomy" id="1453103"/>
    <lineage>
        <taxon>Bacteria</taxon>
        <taxon>Bacillati</taxon>
        <taxon>Actinomycetota</taxon>
        <taxon>Actinomycetes</taxon>
        <taxon>Pseudonocardiales</taxon>
        <taxon>Pseudonocardiaceae</taxon>
        <taxon>Prauserella</taxon>
    </lineage>
</organism>
<keyword evidence="1" id="KW-0812">Transmembrane</keyword>
<dbReference type="AlphaFoldDB" id="A0A2T0LY13"/>
<protein>
    <submittedName>
        <fullName evidence="3">Uncharacterized protein</fullName>
    </submittedName>
</protein>
<evidence type="ECO:0000313" key="3">
    <source>
        <dbReference type="EMBL" id="PRX49013.1"/>
    </source>
</evidence>
<feature type="transmembrane region" description="Helical" evidence="1">
    <location>
        <begin position="45"/>
        <end position="67"/>
    </location>
</feature>
<sequence>MKTTKTALSALSVLVALVLGAFTVPAVAATELSGDRMPAGDDVRAIVVGSLAFLGMLTTGAAVLYYAMRQRHQDRPDPGQVPEDDPAPA</sequence>
<evidence type="ECO:0000256" key="1">
    <source>
        <dbReference type="SAM" id="Phobius"/>
    </source>
</evidence>
<comment type="caution">
    <text evidence="3">The sequence shown here is derived from an EMBL/GenBank/DDBJ whole genome shotgun (WGS) entry which is preliminary data.</text>
</comment>
<dbReference type="Proteomes" id="UP000238362">
    <property type="component" value="Unassembled WGS sequence"/>
</dbReference>
<dbReference type="RefSeq" id="WP_106177746.1">
    <property type="nucleotide sequence ID" value="NZ_PVNH01000003.1"/>
</dbReference>
<reference evidence="3 4" key="1">
    <citation type="submission" date="2018-03" db="EMBL/GenBank/DDBJ databases">
        <title>Genomic Encyclopedia of Type Strains, Phase III (KMG-III): the genomes of soil and plant-associated and newly described type strains.</title>
        <authorList>
            <person name="Whitman W."/>
        </authorList>
    </citation>
    <scope>NUCLEOTIDE SEQUENCE [LARGE SCALE GENOMIC DNA]</scope>
    <source>
        <strain evidence="3 4">CGMCC 4.7125</strain>
    </source>
</reference>
<evidence type="ECO:0000313" key="4">
    <source>
        <dbReference type="Proteomes" id="UP000238362"/>
    </source>
</evidence>
<dbReference type="OrthoDB" id="3638440at2"/>
<feature type="signal peptide" evidence="2">
    <location>
        <begin position="1"/>
        <end position="28"/>
    </location>
</feature>
<evidence type="ECO:0000256" key="2">
    <source>
        <dbReference type="SAM" id="SignalP"/>
    </source>
</evidence>
<accession>A0A2T0LY13</accession>
<proteinExistence type="predicted"/>
<keyword evidence="1" id="KW-1133">Transmembrane helix</keyword>